<protein>
    <submittedName>
        <fullName evidence="1">Phenylpyruvate tautomerase PptA (4-oxalocrotonate tautomerase family)</fullName>
    </submittedName>
</protein>
<name>A0ABS4XW64_9ACTN</name>
<dbReference type="RefSeq" id="WP_209513195.1">
    <property type="nucleotide sequence ID" value="NZ_JAGIOH010000001.1"/>
</dbReference>
<gene>
    <name evidence="1" type="ORF">JO379_000049</name>
</gene>
<accession>A0ABS4XW64</accession>
<dbReference type="Gene3D" id="3.30.429.10">
    <property type="entry name" value="Macrophage Migration Inhibitory Factor"/>
    <property type="match status" value="1"/>
</dbReference>
<evidence type="ECO:0000313" key="2">
    <source>
        <dbReference type="Proteomes" id="UP001519291"/>
    </source>
</evidence>
<dbReference type="InterPro" id="IPR014347">
    <property type="entry name" value="Tautomerase/MIF_sf"/>
</dbReference>
<comment type="caution">
    <text evidence="1">The sequence shown here is derived from an EMBL/GenBank/DDBJ whole genome shotgun (WGS) entry which is preliminary data.</text>
</comment>
<reference evidence="1 2" key="1">
    <citation type="submission" date="2021-03" db="EMBL/GenBank/DDBJ databases">
        <title>Sequencing the genomes of 1000 actinobacteria strains.</title>
        <authorList>
            <person name="Klenk H.-P."/>
        </authorList>
    </citation>
    <scope>NUCLEOTIDE SEQUENCE [LARGE SCALE GENOMIC DNA]</scope>
    <source>
        <strain evidence="1 2">DSM 41480</strain>
    </source>
</reference>
<dbReference type="EMBL" id="JAGIOH010000001">
    <property type="protein sequence ID" value="MBP2400580.1"/>
    <property type="molecule type" value="Genomic_DNA"/>
</dbReference>
<proteinExistence type="predicted"/>
<evidence type="ECO:0000313" key="1">
    <source>
        <dbReference type="EMBL" id="MBP2400580.1"/>
    </source>
</evidence>
<organism evidence="1 2">
    <name type="scientific">Streptomyces syringium</name>
    <dbReference type="NCBI Taxonomy" id="76729"/>
    <lineage>
        <taxon>Bacteria</taxon>
        <taxon>Bacillati</taxon>
        <taxon>Actinomycetota</taxon>
        <taxon>Actinomycetes</taxon>
        <taxon>Kitasatosporales</taxon>
        <taxon>Streptomycetaceae</taxon>
        <taxon>Streptomyces</taxon>
    </lineage>
</organism>
<dbReference type="Proteomes" id="UP001519291">
    <property type="component" value="Unassembled WGS sequence"/>
</dbReference>
<keyword evidence="2" id="KW-1185">Reference proteome</keyword>
<sequence length="86" mass="8931">MEAGITLGTNSAEEKAAFIARAGELLSDLLGSLSRGGVALHELHPESYGYHGVTQFSYYRRSTGVPAVPAAASGSLRGPLSPCPTR</sequence>
<dbReference type="GeneID" id="91566954"/>